<dbReference type="AlphaFoldDB" id="A0AA38MRD4"/>
<reference evidence="2" key="1">
    <citation type="submission" date="2022-08" db="EMBL/GenBank/DDBJ databases">
        <authorList>
            <consortium name="DOE Joint Genome Institute"/>
            <person name="Min B."/>
            <person name="Sierra-Patev S."/>
            <person name="Naranjo-Ortiz M."/>
            <person name="Looney B."/>
            <person name="Konkel Z."/>
            <person name="Slot J.C."/>
            <person name="Sakamoto Y."/>
            <person name="Steenwyk J.L."/>
            <person name="Rokas A."/>
            <person name="Carro J."/>
            <person name="Camarero S."/>
            <person name="Ferreira P."/>
            <person name="Molpeceres G."/>
            <person name="Ruiz-duenas F.J."/>
            <person name="Serrano A."/>
            <person name="Henrissat B."/>
            <person name="Drula E."/>
            <person name="Hughes K.W."/>
            <person name="Mata J.L."/>
            <person name="Ishikawa N.K."/>
            <person name="Vargas-Isla R."/>
            <person name="Ushijima S."/>
            <person name="Smith C.A."/>
            <person name="Ahrendt S."/>
            <person name="Andreopoulos W."/>
            <person name="He G."/>
            <person name="LaButti K."/>
            <person name="Lipzen A."/>
            <person name="Ng V."/>
            <person name="Riley R."/>
            <person name="Sandor L."/>
            <person name="Barry K."/>
            <person name="Martinez A.T."/>
            <person name="Xiao Y."/>
            <person name="Gibbons J.G."/>
            <person name="Terashima K."/>
            <person name="Hibbett D.S."/>
            <person name="Grigoriev I.V."/>
        </authorList>
    </citation>
    <scope>NUCLEOTIDE SEQUENCE</scope>
    <source>
        <strain evidence="2">ET3784</strain>
    </source>
</reference>
<organism evidence="2 3">
    <name type="scientific">Lentinula guzmanii</name>
    <dbReference type="NCBI Taxonomy" id="2804957"/>
    <lineage>
        <taxon>Eukaryota</taxon>
        <taxon>Fungi</taxon>
        <taxon>Dikarya</taxon>
        <taxon>Basidiomycota</taxon>
        <taxon>Agaricomycotina</taxon>
        <taxon>Agaricomycetes</taxon>
        <taxon>Agaricomycetidae</taxon>
        <taxon>Agaricales</taxon>
        <taxon>Marasmiineae</taxon>
        <taxon>Omphalotaceae</taxon>
        <taxon>Lentinula</taxon>
    </lineage>
</organism>
<name>A0AA38MRD4_9AGAR</name>
<evidence type="ECO:0000313" key="3">
    <source>
        <dbReference type="Proteomes" id="UP001176059"/>
    </source>
</evidence>
<keyword evidence="1" id="KW-0732">Signal</keyword>
<gene>
    <name evidence="2" type="ORF">DFJ43DRAFT_1042891</name>
</gene>
<feature type="signal peptide" evidence="1">
    <location>
        <begin position="1"/>
        <end position="16"/>
    </location>
</feature>
<reference evidence="2" key="2">
    <citation type="journal article" date="2023" name="Proc. Natl. Acad. Sci. U.S.A.">
        <title>A global phylogenomic analysis of the shiitake genus Lentinula.</title>
        <authorList>
            <person name="Sierra-Patev S."/>
            <person name="Min B."/>
            <person name="Naranjo-Ortiz M."/>
            <person name="Looney B."/>
            <person name="Konkel Z."/>
            <person name="Slot J.C."/>
            <person name="Sakamoto Y."/>
            <person name="Steenwyk J.L."/>
            <person name="Rokas A."/>
            <person name="Carro J."/>
            <person name="Camarero S."/>
            <person name="Ferreira P."/>
            <person name="Molpeceres G."/>
            <person name="Ruiz-Duenas F.J."/>
            <person name="Serrano A."/>
            <person name="Henrissat B."/>
            <person name="Drula E."/>
            <person name="Hughes K.W."/>
            <person name="Mata J.L."/>
            <person name="Ishikawa N.K."/>
            <person name="Vargas-Isla R."/>
            <person name="Ushijima S."/>
            <person name="Smith C.A."/>
            <person name="Donoghue J."/>
            <person name="Ahrendt S."/>
            <person name="Andreopoulos W."/>
            <person name="He G."/>
            <person name="LaButti K."/>
            <person name="Lipzen A."/>
            <person name="Ng V."/>
            <person name="Riley R."/>
            <person name="Sandor L."/>
            <person name="Barry K."/>
            <person name="Martinez A.T."/>
            <person name="Xiao Y."/>
            <person name="Gibbons J.G."/>
            <person name="Terashima K."/>
            <person name="Grigoriev I.V."/>
            <person name="Hibbett D."/>
        </authorList>
    </citation>
    <scope>NUCLEOTIDE SEQUENCE</scope>
    <source>
        <strain evidence="2">ET3784</strain>
    </source>
</reference>
<accession>A0AA38MRD4</accession>
<sequence length="232" mass="26494">MVLLSIVLGVMTMAVPLTVHNTDIGRQSHSKRSFTSETQVNLIRRFGSKQSAVSDEVLNSQEHWYLYISTRHCFHAVQEDAKLWRVTKVHNAKRINIKKFKTFILGTIKKVDDPDETFPGPTAVALMNNLFSKIQGITGPTQFKALNGVMDFLLKEENLPKGLTYTPDPEDRTKIFLAMTDYDQYLRKFPDVPEKERYTRPTDEATDVQQAASILMGMSQRKNRRLNAGDED</sequence>
<feature type="chain" id="PRO_5041202401" evidence="1">
    <location>
        <begin position="17"/>
        <end position="232"/>
    </location>
</feature>
<dbReference type="Proteomes" id="UP001176059">
    <property type="component" value="Unassembled WGS sequence"/>
</dbReference>
<comment type="caution">
    <text evidence="2">The sequence shown here is derived from an EMBL/GenBank/DDBJ whole genome shotgun (WGS) entry which is preliminary data.</text>
</comment>
<evidence type="ECO:0000256" key="1">
    <source>
        <dbReference type="SAM" id="SignalP"/>
    </source>
</evidence>
<keyword evidence="3" id="KW-1185">Reference proteome</keyword>
<evidence type="ECO:0000313" key="2">
    <source>
        <dbReference type="EMBL" id="KAJ3718561.1"/>
    </source>
</evidence>
<protein>
    <submittedName>
        <fullName evidence="2">Uncharacterized protein</fullName>
    </submittedName>
</protein>
<proteinExistence type="predicted"/>
<dbReference type="EMBL" id="JANVFO010000069">
    <property type="protein sequence ID" value="KAJ3718561.1"/>
    <property type="molecule type" value="Genomic_DNA"/>
</dbReference>